<dbReference type="InterPro" id="IPR036169">
    <property type="entry name" value="DXPR_C_sf"/>
</dbReference>
<keyword evidence="1" id="KW-0479">Metal-binding</keyword>
<dbReference type="Pfam" id="PF13288">
    <property type="entry name" value="DXPR_C"/>
    <property type="match status" value="1"/>
</dbReference>
<evidence type="ECO:0000256" key="3">
    <source>
        <dbReference type="ARBA" id="ARBA00023002"/>
    </source>
</evidence>
<feature type="domain" description="DXP reductoisomerase C-terminal" evidence="6">
    <location>
        <begin position="1"/>
        <end position="83"/>
    </location>
</feature>
<keyword evidence="5" id="KW-0414">Isoprene biosynthesis</keyword>
<dbReference type="GO" id="GO:0051484">
    <property type="term" value="P:isopentenyl diphosphate biosynthetic process, methylerythritol 4-phosphate pathway involved in terpenoid biosynthetic process"/>
    <property type="evidence" value="ECO:0007669"/>
    <property type="project" value="TreeGrafter"/>
</dbReference>
<reference evidence="7" key="1">
    <citation type="submission" date="2021-12" db="EMBL/GenBank/DDBJ databases">
        <authorList>
            <person name="Veyrier F.J."/>
        </authorList>
    </citation>
    <scope>NUCLEOTIDE SEQUENCE</scope>
    <source>
        <strain evidence="7">17694</strain>
    </source>
</reference>
<organism evidence="7 8">
    <name type="scientific">Conchiformibius kuhniae</name>
    <dbReference type="NCBI Taxonomy" id="211502"/>
    <lineage>
        <taxon>Bacteria</taxon>
        <taxon>Pseudomonadati</taxon>
        <taxon>Pseudomonadota</taxon>
        <taxon>Betaproteobacteria</taxon>
        <taxon>Neisseriales</taxon>
        <taxon>Neisseriaceae</taxon>
        <taxon>Conchiformibius</taxon>
    </lineage>
</organism>
<dbReference type="GO" id="GO:0030145">
    <property type="term" value="F:manganese ion binding"/>
    <property type="evidence" value="ECO:0007669"/>
    <property type="project" value="TreeGrafter"/>
</dbReference>
<proteinExistence type="predicted"/>
<dbReference type="GO" id="GO:0070402">
    <property type="term" value="F:NADPH binding"/>
    <property type="evidence" value="ECO:0007669"/>
    <property type="project" value="TreeGrafter"/>
</dbReference>
<protein>
    <recommendedName>
        <fullName evidence="6">DXP reductoisomerase C-terminal domain-containing protein</fullName>
    </recommendedName>
</protein>
<dbReference type="AlphaFoldDB" id="A0A8T9MX18"/>
<dbReference type="InterPro" id="IPR003821">
    <property type="entry name" value="DXP_reductoisomerase"/>
</dbReference>
<gene>
    <name evidence="7" type="ORF">LVJ77_08110</name>
</gene>
<evidence type="ECO:0000256" key="5">
    <source>
        <dbReference type="ARBA" id="ARBA00023229"/>
    </source>
</evidence>
<evidence type="ECO:0000256" key="1">
    <source>
        <dbReference type="ARBA" id="ARBA00022723"/>
    </source>
</evidence>
<keyword evidence="4" id="KW-0464">Manganese</keyword>
<accession>A0A8T9MX18</accession>
<evidence type="ECO:0000259" key="6">
    <source>
        <dbReference type="Pfam" id="PF13288"/>
    </source>
</evidence>
<evidence type="ECO:0000313" key="7">
    <source>
        <dbReference type="EMBL" id="UOP05681.1"/>
    </source>
</evidence>
<dbReference type="SUPFAM" id="SSF69055">
    <property type="entry name" value="1-deoxy-D-xylulose-5-phosphate reductoisomerase, C-terminal domain"/>
    <property type="match status" value="1"/>
</dbReference>
<dbReference type="InterPro" id="IPR026877">
    <property type="entry name" value="DXPR_C"/>
</dbReference>
<dbReference type="GO" id="GO:0030604">
    <property type="term" value="F:1-deoxy-D-xylulose-5-phosphate reductoisomerase activity"/>
    <property type="evidence" value="ECO:0007669"/>
    <property type="project" value="InterPro"/>
</dbReference>
<dbReference type="FunFam" id="1.10.1740.10:FF:000004">
    <property type="entry name" value="1-deoxy-D-xylulose 5-phosphate reductoisomerase"/>
    <property type="match status" value="1"/>
</dbReference>
<dbReference type="PANTHER" id="PTHR30525">
    <property type="entry name" value="1-DEOXY-D-XYLULOSE 5-PHOSPHATE REDUCTOISOMERASE"/>
    <property type="match status" value="1"/>
</dbReference>
<keyword evidence="2" id="KW-0521">NADP</keyword>
<dbReference type="Gene3D" id="1.10.1740.10">
    <property type="match status" value="1"/>
</dbReference>
<keyword evidence="8" id="KW-1185">Reference proteome</keyword>
<reference evidence="7" key="2">
    <citation type="journal article" date="2022" name="Res Sq">
        <title>Evolution of multicellular longitudinally dividing oral cavity symbionts (Neisseriaceae).</title>
        <authorList>
            <person name="Nyongesa S."/>
            <person name="Weber P."/>
            <person name="Bernet E."/>
            <person name="Pullido F."/>
            <person name="Nieckarz M."/>
            <person name="Delaby M."/>
            <person name="Nieves C."/>
            <person name="Viehboeck T."/>
            <person name="Krause N."/>
            <person name="Rivera-Millot A."/>
            <person name="Nakamura A."/>
            <person name="Vischer N."/>
            <person name="VanNieuwenhze M."/>
            <person name="Brun Y."/>
            <person name="Cava F."/>
            <person name="Bulgheresi S."/>
            <person name="Veyrier F."/>
        </authorList>
    </citation>
    <scope>NUCLEOTIDE SEQUENCE</scope>
    <source>
        <strain evidence="7">17694</strain>
    </source>
</reference>
<evidence type="ECO:0000256" key="2">
    <source>
        <dbReference type="ARBA" id="ARBA00022857"/>
    </source>
</evidence>
<dbReference type="Proteomes" id="UP000831534">
    <property type="component" value="Chromosome"/>
</dbReference>
<evidence type="ECO:0000256" key="4">
    <source>
        <dbReference type="ARBA" id="ARBA00023211"/>
    </source>
</evidence>
<evidence type="ECO:0000313" key="8">
    <source>
        <dbReference type="Proteomes" id="UP000831534"/>
    </source>
</evidence>
<name>A0A8T9MX18_9NEIS</name>
<sequence>MTFHQPDFARFPCLKLAYDAMHAGGFAPCVLNAANEAAVAAFLRGQIRFTDIARTVAHALEHVPAGEPESIAALVSADTETRARAEAFFQAA</sequence>
<keyword evidence="3" id="KW-0560">Oxidoreductase</keyword>
<dbReference type="PANTHER" id="PTHR30525:SF0">
    <property type="entry name" value="1-DEOXY-D-XYLULOSE 5-PHOSPHATE REDUCTOISOMERASE, CHLOROPLASTIC"/>
    <property type="match status" value="1"/>
</dbReference>
<dbReference type="EMBL" id="CP091521">
    <property type="protein sequence ID" value="UOP05681.1"/>
    <property type="molecule type" value="Genomic_DNA"/>
</dbReference>